<dbReference type="Proteomes" id="UP000030759">
    <property type="component" value="Unassembled WGS sequence"/>
</dbReference>
<dbReference type="FunFam" id="2.60.40.60:FF:000074">
    <property type="entry name" value="Desmoglein 4"/>
    <property type="match status" value="2"/>
</dbReference>
<feature type="compositionally biased region" description="Polar residues" evidence="23">
    <location>
        <begin position="3349"/>
        <end position="3359"/>
    </location>
</feature>
<dbReference type="InterPro" id="IPR015919">
    <property type="entry name" value="Cadherin-like_sf"/>
</dbReference>
<evidence type="ECO:0000256" key="18">
    <source>
        <dbReference type="ARBA" id="ARBA00023242"/>
    </source>
</evidence>
<organism evidence="25 26">
    <name type="scientific">Cricetulus griseus</name>
    <name type="common">Chinese hamster</name>
    <name type="synonym">Cricetulus barabensis griseus</name>
    <dbReference type="NCBI Taxonomy" id="10029"/>
    <lineage>
        <taxon>Eukaryota</taxon>
        <taxon>Metazoa</taxon>
        <taxon>Chordata</taxon>
        <taxon>Craniata</taxon>
        <taxon>Vertebrata</taxon>
        <taxon>Euteleostomi</taxon>
        <taxon>Mammalia</taxon>
        <taxon>Eutheria</taxon>
        <taxon>Euarchontoglires</taxon>
        <taxon>Glires</taxon>
        <taxon>Rodentia</taxon>
        <taxon>Myomorpha</taxon>
        <taxon>Muroidea</taxon>
        <taxon>Cricetidae</taxon>
        <taxon>Cricetinae</taxon>
        <taxon>Cricetulus</taxon>
    </lineage>
</organism>
<feature type="region of interest" description="Disordered" evidence="23">
    <location>
        <begin position="624"/>
        <end position="696"/>
    </location>
</feature>
<comment type="function">
    <text evidence="22">A component of desmosome cell-cell junctions which are required for positive regulation of cellular adhesion. Involved in the interaction of plaque proteins and intermediate filaments mediating cell-cell adhesion.</text>
</comment>
<evidence type="ECO:0000256" key="7">
    <source>
        <dbReference type="ARBA" id="ARBA00022685"/>
    </source>
</evidence>
<sequence length="3523" mass="382993">MVKPKSPGKQEKANRLFQSGTDFALPRHKTSSLPCGNGQEAFTQHFPFIYSPKLVSSSFEQYSGQLALTCVADTNASAETILLGLLQYPHGSYVLDTVPSSPNLCCPHRVQQLTRDYIGKDQLPIVLQKPAAAMDWHSFRIAAVLLIFLVVLEVNSEFHIQVRDHNAKNGTISWHTIRRQKREWIKFAAACREGEDNSKRNPIAKIHSDCAANQQVTYRISGVGIDQPPYGIFVINQKTGEINITSIVDREVTPFFIIYCRALNAQGQDLENPLELRVRVMDINDNPPVFSMTTFTGQIEENSNANTLVMKLDATDADEPNNLNSKIAFKIIKQEPSESPMFIINRGTGEIRTMNNFLDREQYSQYSLVVRGSDRDGGADGMSAECECNIRILDVNDNIPYLEQSSYAISIEENALHSQLVQMRVIDLDEEFSDNWKAVLFFISGNDGNWFEIEMNERTNVGILKVVKPLDYEAMQNLQLSIGVRNVAEFHQSIISQYRITATMITVNVLNVIEGSVFRPGSKTFVVNSQMGANYKVGDFTATDLDTGLISTNVRYVMGNNPADLLDVDSRTGIITLRNRVTMEQYQMLNKRYEGTILSIDDNLQRTCTGTVIIDLDGSGWVTSTDTNTSGGGGSTGGGGSAGSGTSENTSTEETQVTTGSWENGNNGGGDNNNGGDGTGTYDGNDGDGSDRQRGGDNVHLGPAGIGLLVMGFLILGLVPFLLLCCDCGGAPGGGAGFEPVPECSDGAIHTWAVEGPQPEPHDGIATICVPQMPPGNANIIECIDNSGVYTNEYCGREMQDLGGGERTTGFELMDGVKASAGPEICQEYSGTLRRNSMRECRDGGLNMNFMENYFCQKAYAYADEDEGRPSNDCLLIYDIEGVGSPAGSVGCCSFIGEDLDESFLDTLGPKFKKLADISLGKEIDSYPDPEPSWPPQSTEPICLQQTEPLNSGHPPISPHFGTTTVISENTYPSGPAVQHPMQIPDPLGYGNVTVMESYTTSGTLKPSVHFHDNRQASNVVVTERVVGPISGADLHGMLEIPDLRDGSNVIVTERVIAPGSSLPTTLTIPNPREPSNVVVTERVIQPTSSMMGNLSMPPELSNAHNVIVTERVVSGAGVSGISGATGIGGVGGVGGSSLVSTTMGASGGGLSGAGTGLSGFSGGGALSSMGGTATIGHMKSSSDHHFSQTVGSASPSMARSRITKCLPLLRAQALTYSPLMHDVAYYGINWTDDCLGICLLPEIKEERLKEMDWLLFRNICLLILLVSKELSLCRSRDLSVSWVTEWDEKQDEGLKQQGEGDHLKSSTSIGQNQDSGSVPISRSQEFVPKTVLCIRLLVDYSPEAPAPLVFTRCGWGCKVVLGVNSEFIVEVKELDIENGTTTWQTVRRQKREWIKFAAACREGEDNSKRNPIARIRSDCEVSQRITYRISGAGIDRPPYGVFTINPRTGEINITSVVDREITPLFLIHCRALNSRGEDLERPLELRVKVMDVNDNPPVFTQNVYTANIEENSDANALVVKLSATDADEDNHLNSKIAYKIISQEPAGAPMFMVNRYTGEVRTMSNFLDREQHSMYNLLVRGSDRDGATDGLSSECDCRIKILDVNDNFPILEKTSYSASIEENCLSSELIRLQAIDLDEEGTDNWLAKYSILSGNDGNWFEIQTDPKTNEGILKVVKMLDYEEVPNIYLSIGVRNKAEFHHSVASQFQMHSTPVRIQVVNVREGPTFRPSSMTFSLREGVRGDSLMNYVLGTYTAIDTDTGNPATNVRYTIGHDAGSWLKVDSRTGEIQFSREFDTKSKYITDGIYAAEILAIDDGSRRTATGTICIEVPDANDYCPIIYSERRSVCVDASSVRIYVSDHSFGSPFTFCVVDESSDTASIWNIRSINETSAILMTEQTLSPGLHQIPILVTDSHNRACELPQTVLLDACFCDDHQVCLHSSTTGIYSGDTIWVTDDTYGTDDGVGQSNVRLGPAGIGMIILGLLLLLLSPLLLLMCCCKRRQPEGLGTRFAPVPEGGEGVMQPWRIEGAHPEDRDVSNICVPMTASNTQDRIDSSEIYTNTYAGGGTVEGGVSGVELNTAVGTTAGLVAGGATGTLRKRSSTIGTLREYQDTGMNMAFLDSYFSENAKEMLQEILLSHSENHNYILKTFHSATNQPLGSHGKPCMTAHIYNHTHKAYAYADEDEGRPANDCLLIYDHEGVGSPVGSIGCCSWIVDDLDESYMETLDPKFRTLAEICLDTEIEPFPSHQACIPISTDLPLLGPNYFVNESSGMTLSEAEFQAEMEAASEPMIHGDIIVTETYTTADPCVQPTTIVFDSQLPPNVVVTETVMAPVYDVQGNICVPAELANTHNVYYAERVVASPGVPDMGNSNMTDACMGPMMSGGILVGPEIQVTQMVSPDIHISQTIGSNSPMTSQHRVTRYSNIHYSQQHSGEQLQQEVWICSPGTPGTMTCPFPRVLGPLALLMVVLLVHGELQIEPGGQHREDGTAVQQVKRRYKREWVKFAKPCREREDNSKRNPIAKITSDFQATQKITYRISGVGIDQPPFGIFVVDPNSGDINITAIVDREETPSFLITCRALNARGQDVERPLILTVKILDVNDNAPIFSQTIFKGEIEENSASNSLVMILNATDADEPNHLNSKIAFKIISQEPAGMPMFLISRNTGEVRTLTSSLDREQVSSYHLVVSGADNDGRGLSTQCECSIKVKDVNDNFPLLTDSQYSARIEENTLNSELLRFQVTDWDEEYTDNWLAVYFFTSGNEGNWFEIETDPRTNEGILKVVKALDYEQMQSTQFSIAVRNKAEFHQSVISQYRVQSTPVIIQVINVREGISFRPPSKTFIVPKGVSTNKLAGYILGTYQATDEDTGKAASSVRYVLGRNDGGLLVIDSKTAQIKFVKNIDRDSTFIVNKTISAEVLAIDENTGKTSTGTVHVEVPSFSENCPSVVLEKEEICSSSPSVVRNVNPFDRGPFWEKIENIPWKLRYEPATSALLRAQQQMSPGVYSVPVTVKDNEGRQCDTPEILTLTVCQCDDRSMCRAPTPSRGPIIYRESSWRLGPAAIGLILLGLLMLLLAPLLLLTCDCGAGPIGGGAETGGFIPVPDGSEGTIHQWGIEGAQPEDKEITNICVPPITTNGADFMESSEVCTNTYAGGTVVEGASGMEMTTKLGAATGSAATGALGPCSLAHSGTMRTRHSTGGTLKDYVAAPVNMTFLGSYFSQKSFAYAEEEGEREVNDCLLIYDDEGEDAAPCSPALSSCSFIADDLDDSFLDSLGPKFKKLGEICLGIDDEAKQAKPGPKGSGSGADICARPTEVPLAGPSRYQTLPDGLEVPQSGSQRHQTLSGGLEVPQSGSQTYQTVSGGLEVPQSGSQRHRTLSGGLEVPQSGSQRYQTLSGGLEVPQSGSQRYQTLPGSLEVPQSGSQRHQTLSGGQDASVVFTSGSVHPAIAIPDPLQLGNYLLTETHSTSGSFVQPTTATFEPHLTQNVTVTERVICPLPSVSGSIVAPTELRGSYNMLYTKETCSHL</sequence>
<dbReference type="InterPro" id="IPR020894">
    <property type="entry name" value="Cadherin_CS"/>
</dbReference>
<reference evidence="26" key="1">
    <citation type="journal article" date="2013" name="Nat. Biotechnol.">
        <title>Chinese hamster genome sequenced from sorted chromosomes.</title>
        <authorList>
            <person name="Brinkrolf K."/>
            <person name="Rupp O."/>
            <person name="Laux H."/>
            <person name="Kollin F."/>
            <person name="Ernst W."/>
            <person name="Linke B."/>
            <person name="Kofler R."/>
            <person name="Romand S."/>
            <person name="Hesse F."/>
            <person name="Budach W.E."/>
            <person name="Galosy S."/>
            <person name="Muller D."/>
            <person name="Noll T."/>
            <person name="Wienberg J."/>
            <person name="Jostock T."/>
            <person name="Leonard M."/>
            <person name="Grillari J."/>
            <person name="Tauch A."/>
            <person name="Goesmann A."/>
            <person name="Helk B."/>
            <person name="Mott J.E."/>
            <person name="Puhler A."/>
            <person name="Borth N."/>
        </authorList>
    </citation>
    <scope>NUCLEOTIDE SEQUENCE [LARGE SCALE GENOMIC DNA]</scope>
    <source>
        <strain evidence="26">17A/GY</strain>
    </source>
</reference>
<evidence type="ECO:0000313" key="25">
    <source>
        <dbReference type="EMBL" id="ERE83965.1"/>
    </source>
</evidence>
<dbReference type="CDD" id="cd11304">
    <property type="entry name" value="Cadherin_repeat"/>
    <property type="match status" value="12"/>
</dbReference>
<evidence type="ECO:0000256" key="9">
    <source>
        <dbReference type="ARBA" id="ARBA00022723"/>
    </source>
</evidence>
<feature type="compositionally biased region" description="Polar residues" evidence="23">
    <location>
        <begin position="3400"/>
        <end position="3426"/>
    </location>
</feature>
<gene>
    <name evidence="25" type="ORF">H671_2g6327</name>
</gene>
<keyword evidence="13 21" id="KW-0130">Cell adhesion</keyword>
<keyword evidence="7" id="KW-0165">Cleavage on pair of basic residues</keyword>
<evidence type="ECO:0000256" key="3">
    <source>
        <dbReference type="ARBA" id="ARBA00004496"/>
    </source>
</evidence>
<name>A0A061IDE2_CRIGR</name>
<feature type="domain" description="Cadherin" evidence="24">
    <location>
        <begin position="1613"/>
        <end position="1728"/>
    </location>
</feature>
<feature type="domain" description="Cadherin" evidence="24">
    <location>
        <begin position="519"/>
        <end position="616"/>
    </location>
</feature>
<feature type="compositionally biased region" description="Polar residues" evidence="23">
    <location>
        <begin position="3383"/>
        <end position="3393"/>
    </location>
</feature>
<dbReference type="GO" id="GO:0030057">
    <property type="term" value="C:desmosome"/>
    <property type="evidence" value="ECO:0007669"/>
    <property type="project" value="UniProtKB-SubCell"/>
</dbReference>
<dbReference type="Gene3D" id="4.10.900.10">
    <property type="entry name" value="TCF3-CBD (Catenin binding domain)"/>
    <property type="match status" value="3"/>
</dbReference>
<keyword evidence="8 21" id="KW-0812">Transmembrane</keyword>
<dbReference type="InterPro" id="IPR002126">
    <property type="entry name" value="Cadherin-like_dom"/>
</dbReference>
<feature type="compositionally biased region" description="Gly residues" evidence="23">
    <location>
        <begin position="666"/>
        <end position="681"/>
    </location>
</feature>
<accession>A0A061IDE2</accession>
<dbReference type="SUPFAM" id="SSF49313">
    <property type="entry name" value="Cadherin-like"/>
    <property type="match status" value="12"/>
</dbReference>
<dbReference type="PRINTS" id="PR01818">
    <property type="entry name" value="DESMOCADHERN"/>
</dbReference>
<keyword evidence="5" id="KW-1003">Cell membrane</keyword>
<dbReference type="GO" id="GO:0045295">
    <property type="term" value="F:gamma-catenin binding"/>
    <property type="evidence" value="ECO:0007669"/>
    <property type="project" value="TreeGrafter"/>
</dbReference>
<dbReference type="InterPro" id="IPR027397">
    <property type="entry name" value="Catenin-bd_sf"/>
</dbReference>
<dbReference type="PROSITE" id="PS50268">
    <property type="entry name" value="CADHERIN_2"/>
    <property type="match status" value="12"/>
</dbReference>
<dbReference type="FunFam" id="2.60.40.60:FF:000068">
    <property type="entry name" value="Desmoglein 1"/>
    <property type="match status" value="3"/>
</dbReference>
<dbReference type="Pfam" id="PF01049">
    <property type="entry name" value="CADH_Y-type_LIR"/>
    <property type="match status" value="2"/>
</dbReference>
<evidence type="ECO:0000256" key="11">
    <source>
        <dbReference type="ARBA" id="ARBA00022737"/>
    </source>
</evidence>
<keyword evidence="18" id="KW-0539">Nucleus</keyword>
<dbReference type="PANTHER" id="PTHR24025:SF10">
    <property type="entry name" value="DESMOGLEIN-4"/>
    <property type="match status" value="1"/>
</dbReference>
<dbReference type="InterPro" id="IPR050971">
    <property type="entry name" value="Cadherin-domain_protein"/>
</dbReference>
<feature type="domain" description="Cadherin" evidence="24">
    <location>
        <begin position="403"/>
        <end position="522"/>
    </location>
</feature>
<comment type="function">
    <text evidence="19">Component of intercellular desmosome junctions. Involved in the interaction of plaque proteins and intermediate filaments mediating cell-cell adhesion.</text>
</comment>
<feature type="domain" description="Cadherin" evidence="24">
    <location>
        <begin position="2847"/>
        <end position="2946"/>
    </location>
</feature>
<evidence type="ECO:0000256" key="14">
    <source>
        <dbReference type="ARBA" id="ARBA00022949"/>
    </source>
</evidence>
<keyword evidence="17" id="KW-0325">Glycoprotein</keyword>
<dbReference type="PANTHER" id="PTHR24025">
    <property type="entry name" value="DESMOGLEIN FAMILY MEMBER"/>
    <property type="match status" value="1"/>
</dbReference>
<evidence type="ECO:0000256" key="10">
    <source>
        <dbReference type="ARBA" id="ARBA00022729"/>
    </source>
</evidence>
<feature type="region of interest" description="Disordered" evidence="23">
    <location>
        <begin position="3290"/>
        <end position="3426"/>
    </location>
</feature>
<keyword evidence="16" id="KW-0472">Membrane</keyword>
<dbReference type="PRINTS" id="PR01819">
    <property type="entry name" value="DESMOGLEIN"/>
</dbReference>
<keyword evidence="9" id="KW-0479">Metal-binding</keyword>
<evidence type="ECO:0000256" key="1">
    <source>
        <dbReference type="ARBA" id="ARBA00004123"/>
    </source>
</evidence>
<dbReference type="GO" id="GO:0005886">
    <property type="term" value="C:plasma membrane"/>
    <property type="evidence" value="ECO:0007669"/>
    <property type="project" value="UniProtKB-SubCell"/>
</dbReference>
<evidence type="ECO:0000256" key="21">
    <source>
        <dbReference type="RuleBase" id="RU003318"/>
    </source>
</evidence>
<evidence type="ECO:0000256" key="6">
    <source>
        <dbReference type="ARBA" id="ARBA00022490"/>
    </source>
</evidence>
<dbReference type="FunFam" id="4.10.900.10:FF:000003">
    <property type="entry name" value="Desmoglein 1"/>
    <property type="match status" value="3"/>
</dbReference>
<dbReference type="PRINTS" id="PR00205">
    <property type="entry name" value="CADHERIN"/>
</dbReference>
<dbReference type="FunFam" id="2.60.40.60:FF:000083">
    <property type="entry name" value="Desmoglein 1"/>
    <property type="match status" value="3"/>
</dbReference>
<evidence type="ECO:0000256" key="4">
    <source>
        <dbReference type="ARBA" id="ARBA00004568"/>
    </source>
</evidence>
<feature type="domain" description="Cadherin" evidence="24">
    <location>
        <begin position="2527"/>
        <end position="2608"/>
    </location>
</feature>
<evidence type="ECO:0000256" key="5">
    <source>
        <dbReference type="ARBA" id="ARBA00022475"/>
    </source>
</evidence>
<dbReference type="FunFam" id="2.60.40.60:FF:000011">
    <property type="entry name" value="Cadherin 1"/>
    <property type="match status" value="3"/>
</dbReference>
<protein>
    <submittedName>
        <fullName evidence="25">Desmoglein-4-like protein</fullName>
    </submittedName>
</protein>
<feature type="compositionally biased region" description="Basic and acidic residues" evidence="23">
    <location>
        <begin position="1295"/>
        <end position="1305"/>
    </location>
</feature>
<evidence type="ECO:0000256" key="12">
    <source>
        <dbReference type="ARBA" id="ARBA00022837"/>
    </source>
</evidence>
<feature type="compositionally biased region" description="Gly residues" evidence="23">
    <location>
        <begin position="630"/>
        <end position="643"/>
    </location>
</feature>
<evidence type="ECO:0000256" key="16">
    <source>
        <dbReference type="ARBA" id="ARBA00023136"/>
    </source>
</evidence>
<dbReference type="GO" id="GO:0005737">
    <property type="term" value="C:cytoplasm"/>
    <property type="evidence" value="ECO:0007669"/>
    <property type="project" value="UniProtKB-SubCell"/>
</dbReference>
<keyword evidence="14" id="KW-0965">Cell junction</keyword>
<feature type="domain" description="Cadherin" evidence="24">
    <location>
        <begin position="291"/>
        <end position="402"/>
    </location>
</feature>
<evidence type="ECO:0000256" key="23">
    <source>
        <dbReference type="SAM" id="MobiDB-lite"/>
    </source>
</evidence>
<feature type="compositionally biased region" description="Polar residues" evidence="23">
    <location>
        <begin position="1306"/>
        <end position="1321"/>
    </location>
</feature>
<evidence type="ECO:0000256" key="13">
    <source>
        <dbReference type="ARBA" id="ARBA00022889"/>
    </source>
</evidence>
<feature type="region of interest" description="Disordered" evidence="23">
    <location>
        <begin position="1295"/>
        <end position="1321"/>
    </location>
</feature>
<dbReference type="FunFam" id="2.60.40.60:FF:000238">
    <property type="entry name" value="Desmoglein 1"/>
    <property type="match status" value="1"/>
</dbReference>
<feature type="domain" description="Cadherin" evidence="24">
    <location>
        <begin position="1729"/>
        <end position="1840"/>
    </location>
</feature>
<evidence type="ECO:0000256" key="15">
    <source>
        <dbReference type="ARBA" id="ARBA00022989"/>
    </source>
</evidence>
<comment type="subcellular location">
    <subcellularLocation>
        <location evidence="4">Cell junction</location>
        <location evidence="4">Desmosome</location>
    </subcellularLocation>
    <subcellularLocation>
        <location evidence="2 21">Cell membrane</location>
        <topology evidence="2 21">Single-pass type I membrane protein</topology>
    </subcellularLocation>
    <subcellularLocation>
        <location evidence="3">Cytoplasm</location>
    </subcellularLocation>
    <subcellularLocation>
        <location evidence="1">Nucleus</location>
    </subcellularLocation>
</comment>
<evidence type="ECO:0000313" key="26">
    <source>
        <dbReference type="Proteomes" id="UP000030759"/>
    </source>
</evidence>
<evidence type="ECO:0000256" key="22">
    <source>
        <dbReference type="RuleBase" id="RU004358"/>
    </source>
</evidence>
<keyword evidence="10" id="KW-0732">Signal</keyword>
<evidence type="ECO:0000256" key="20">
    <source>
        <dbReference type="PROSITE-ProRule" id="PRU00043"/>
    </source>
</evidence>
<proteinExistence type="predicted"/>
<evidence type="ECO:0000256" key="19">
    <source>
        <dbReference type="ARBA" id="ARBA00037034"/>
    </source>
</evidence>
<dbReference type="InterPro" id="IPR009122">
    <property type="entry name" value="Desmosomal_cadherin"/>
</dbReference>
<feature type="domain" description="Cadherin" evidence="24">
    <location>
        <begin position="1501"/>
        <end position="1612"/>
    </location>
</feature>
<dbReference type="GO" id="GO:0007156">
    <property type="term" value="P:homophilic cell adhesion via plasma membrane adhesion molecules"/>
    <property type="evidence" value="ECO:0007669"/>
    <property type="project" value="InterPro"/>
</dbReference>
<dbReference type="SMART" id="SM00112">
    <property type="entry name" value="CA"/>
    <property type="match status" value="12"/>
</dbReference>
<feature type="compositionally biased region" description="Low complexity" evidence="23">
    <location>
        <begin position="644"/>
        <end position="665"/>
    </location>
</feature>
<keyword evidence="11" id="KW-0677">Repeat</keyword>
<evidence type="ECO:0000256" key="17">
    <source>
        <dbReference type="ARBA" id="ARBA00023180"/>
    </source>
</evidence>
<evidence type="ECO:0000256" key="8">
    <source>
        <dbReference type="ARBA" id="ARBA00022692"/>
    </source>
</evidence>
<dbReference type="Gene3D" id="2.60.40.60">
    <property type="entry name" value="Cadherins"/>
    <property type="match status" value="14"/>
</dbReference>
<keyword evidence="12 20" id="KW-0106">Calcium</keyword>
<dbReference type="InterPro" id="IPR000233">
    <property type="entry name" value="Cadherin_Y-type_LIR"/>
</dbReference>
<feature type="domain" description="Cadherin" evidence="24">
    <location>
        <begin position="2609"/>
        <end position="2718"/>
    </location>
</feature>
<keyword evidence="15" id="KW-1133">Transmembrane helix</keyword>
<dbReference type="PROSITE" id="PS00232">
    <property type="entry name" value="CADHERIN_1"/>
    <property type="match status" value="5"/>
</dbReference>
<dbReference type="EMBL" id="KE668347">
    <property type="protein sequence ID" value="ERE83965.1"/>
    <property type="molecule type" value="Genomic_DNA"/>
</dbReference>
<dbReference type="GO" id="GO:0005634">
    <property type="term" value="C:nucleus"/>
    <property type="evidence" value="ECO:0007669"/>
    <property type="project" value="UniProtKB-SubCell"/>
</dbReference>
<dbReference type="Pfam" id="PF00028">
    <property type="entry name" value="Cadherin"/>
    <property type="match status" value="10"/>
</dbReference>
<keyword evidence="6" id="KW-0963">Cytoplasm</keyword>
<evidence type="ECO:0000259" key="24">
    <source>
        <dbReference type="PROSITE" id="PS50268"/>
    </source>
</evidence>
<feature type="compositionally biased region" description="Polar residues" evidence="23">
    <location>
        <begin position="3332"/>
        <end position="3342"/>
    </location>
</feature>
<feature type="domain" description="Cadherin" evidence="24">
    <location>
        <begin position="203"/>
        <end position="290"/>
    </location>
</feature>
<dbReference type="GO" id="GO:0005509">
    <property type="term" value="F:calcium ion binding"/>
    <property type="evidence" value="ECO:0007669"/>
    <property type="project" value="UniProtKB-UniRule"/>
</dbReference>
<feature type="domain" description="Cadherin" evidence="24">
    <location>
        <begin position="2719"/>
        <end position="2839"/>
    </location>
</feature>
<evidence type="ECO:0000256" key="2">
    <source>
        <dbReference type="ARBA" id="ARBA00004251"/>
    </source>
</evidence>
<feature type="domain" description="Cadherin" evidence="24">
    <location>
        <begin position="1419"/>
        <end position="1500"/>
    </location>
</feature>